<keyword evidence="6" id="KW-0804">Transcription</keyword>
<evidence type="ECO:0000256" key="6">
    <source>
        <dbReference type="ARBA" id="ARBA00023163"/>
    </source>
</evidence>
<dbReference type="InterPro" id="IPR036236">
    <property type="entry name" value="Znf_C2H2_sf"/>
</dbReference>
<dbReference type="GO" id="GO:0009791">
    <property type="term" value="P:post-embryonic development"/>
    <property type="evidence" value="ECO:0007669"/>
    <property type="project" value="UniProtKB-ARBA"/>
</dbReference>
<reference evidence="10" key="1">
    <citation type="submission" date="2021-02" db="EMBL/GenBank/DDBJ databases">
        <authorList>
            <person name="Nowell W R."/>
        </authorList>
    </citation>
    <scope>NUCLEOTIDE SEQUENCE</scope>
    <source>
        <strain evidence="10">Ploen Becks lab</strain>
    </source>
</reference>
<evidence type="ECO:0000256" key="7">
    <source>
        <dbReference type="ARBA" id="ARBA00023242"/>
    </source>
</evidence>
<keyword evidence="2" id="KW-0479">Metal-binding</keyword>
<proteinExistence type="predicted"/>
<keyword evidence="4" id="KW-0862">Zinc</keyword>
<dbReference type="OrthoDB" id="1607513at2759"/>
<dbReference type="PANTHER" id="PTHR46481:SF10">
    <property type="entry name" value="ZINC FINGER BED DOMAIN-CONTAINING PROTEIN 39"/>
    <property type="match status" value="1"/>
</dbReference>
<keyword evidence="5" id="KW-0805">Transcription regulation</keyword>
<sequence>MPENNKANKRPIAKRSWTWKFFLEKSELVSNCVICGEDVAYNRTTSSMISHLNHVHKIVRNGEYEKSGSNGFMTDSSSEFSENESDNSSENEKLTKRKRSRIEKCIVSFIVKTCQPLSIVENQEFKDLMSEMNNRYHCPTRKTLTSSIIPNEVHQKKLLMKQTLKELSSYLTLTCDNWSSNTLNNYLALKYIHESKTAEVLANYLDDILNEFDIKNKILAIVTDSGANIFSAIKRFKNVISVPCSGHRLNLCVNDILIETKIKVKIVNNQEQYSVKKFNDDGELKICKISPEEKRKIEKLNEHKVFIGKLISKCRHLVGSFRHSDLLQNKLKEKQTLLMYQSKTKLIQDVQTRWSSTFDMLESVIHNRDALKALVLEPENKSIKDYVPTETEFEIIDELCDLLCPLKNLTVLLSGQKYCTITFLFPTVYKLIKCDMPELNLSFNQCSSLRDELIQRLNGRFAYIFNNDLFIACTFLDCRIKNFEFVSDSLERSELIERAKKKLIEMSSTLSLPTLTNGSSSTFVDSQESSPLFELNTNADTEQSNDSLETVDDLILTDIRFNSTPVTTQTKYSRRKINIKNIEKMVMDKSLDSKNKTSSSFSGINEELETYTHKSLFIDKEQADETNEIGPLLYFNKFKGNFPILSKLARNGTVNWHLIDEKNHEFKVSYESKISGMMSWRCNNSEYPNLKQVKKVTENIRNIDEKNSDTKPRTIILECTKDFLLEGAANLPVMCNAKRKICARSKIDPYEGYNKTSCHYAI</sequence>
<evidence type="ECO:0000256" key="4">
    <source>
        <dbReference type="ARBA" id="ARBA00022833"/>
    </source>
</evidence>
<feature type="region of interest" description="Disordered" evidence="8">
    <location>
        <begin position="66"/>
        <end position="95"/>
    </location>
</feature>
<dbReference type="InterPro" id="IPR003656">
    <property type="entry name" value="Znf_BED"/>
</dbReference>
<feature type="domain" description="BED-type" evidence="9">
    <location>
        <begin position="19"/>
        <end position="57"/>
    </location>
</feature>
<dbReference type="InterPro" id="IPR012337">
    <property type="entry name" value="RNaseH-like_sf"/>
</dbReference>
<evidence type="ECO:0000313" key="11">
    <source>
        <dbReference type="Proteomes" id="UP000663879"/>
    </source>
</evidence>
<evidence type="ECO:0000256" key="8">
    <source>
        <dbReference type="SAM" id="MobiDB-lite"/>
    </source>
</evidence>
<evidence type="ECO:0000256" key="3">
    <source>
        <dbReference type="ARBA" id="ARBA00022771"/>
    </source>
</evidence>
<dbReference type="Proteomes" id="UP000663879">
    <property type="component" value="Unassembled WGS sequence"/>
</dbReference>
<dbReference type="AlphaFoldDB" id="A0A814MJN1"/>
<evidence type="ECO:0000313" key="10">
    <source>
        <dbReference type="EMBL" id="CAF1080122.1"/>
    </source>
</evidence>
<evidence type="ECO:0000259" key="9">
    <source>
        <dbReference type="Pfam" id="PF02892"/>
    </source>
</evidence>
<dbReference type="GO" id="GO:0005634">
    <property type="term" value="C:nucleus"/>
    <property type="evidence" value="ECO:0007669"/>
    <property type="project" value="UniProtKB-SubCell"/>
</dbReference>
<keyword evidence="11" id="KW-1185">Reference proteome</keyword>
<evidence type="ECO:0000256" key="2">
    <source>
        <dbReference type="ARBA" id="ARBA00022723"/>
    </source>
</evidence>
<dbReference type="SUPFAM" id="SSF57667">
    <property type="entry name" value="beta-beta-alpha zinc fingers"/>
    <property type="match status" value="1"/>
</dbReference>
<dbReference type="InterPro" id="IPR052035">
    <property type="entry name" value="ZnF_BED_domain_contain"/>
</dbReference>
<evidence type="ECO:0000256" key="1">
    <source>
        <dbReference type="ARBA" id="ARBA00004123"/>
    </source>
</evidence>
<gene>
    <name evidence="10" type="ORF">OXX778_LOCUS20153</name>
</gene>
<keyword evidence="7" id="KW-0539">Nucleus</keyword>
<protein>
    <recommendedName>
        <fullName evidence="9">BED-type domain-containing protein</fullName>
    </recommendedName>
</protein>
<dbReference type="GO" id="GO:0008270">
    <property type="term" value="F:zinc ion binding"/>
    <property type="evidence" value="ECO:0007669"/>
    <property type="project" value="UniProtKB-KW"/>
</dbReference>
<dbReference type="EMBL" id="CAJNOC010006532">
    <property type="protein sequence ID" value="CAF1080122.1"/>
    <property type="molecule type" value="Genomic_DNA"/>
</dbReference>
<dbReference type="SMART" id="SM00614">
    <property type="entry name" value="ZnF_BED"/>
    <property type="match status" value="1"/>
</dbReference>
<comment type="subcellular location">
    <subcellularLocation>
        <location evidence="1">Nucleus</location>
    </subcellularLocation>
</comment>
<dbReference type="GO" id="GO:0003677">
    <property type="term" value="F:DNA binding"/>
    <property type="evidence" value="ECO:0007669"/>
    <property type="project" value="InterPro"/>
</dbReference>
<dbReference type="SUPFAM" id="SSF140996">
    <property type="entry name" value="Hermes dimerisation domain"/>
    <property type="match status" value="1"/>
</dbReference>
<organism evidence="10 11">
    <name type="scientific">Brachionus calyciflorus</name>
    <dbReference type="NCBI Taxonomy" id="104777"/>
    <lineage>
        <taxon>Eukaryota</taxon>
        <taxon>Metazoa</taxon>
        <taxon>Spiralia</taxon>
        <taxon>Gnathifera</taxon>
        <taxon>Rotifera</taxon>
        <taxon>Eurotatoria</taxon>
        <taxon>Monogononta</taxon>
        <taxon>Pseudotrocha</taxon>
        <taxon>Ploima</taxon>
        <taxon>Brachionidae</taxon>
        <taxon>Brachionus</taxon>
    </lineage>
</organism>
<evidence type="ECO:0000256" key="5">
    <source>
        <dbReference type="ARBA" id="ARBA00023015"/>
    </source>
</evidence>
<dbReference type="PANTHER" id="PTHR46481">
    <property type="entry name" value="ZINC FINGER BED DOMAIN-CONTAINING PROTEIN 4"/>
    <property type="match status" value="1"/>
</dbReference>
<comment type="caution">
    <text evidence="10">The sequence shown here is derived from an EMBL/GenBank/DDBJ whole genome shotgun (WGS) entry which is preliminary data.</text>
</comment>
<keyword evidence="3" id="KW-0863">Zinc-finger</keyword>
<dbReference type="Pfam" id="PF02892">
    <property type="entry name" value="zf-BED"/>
    <property type="match status" value="1"/>
</dbReference>
<name>A0A814MJN1_9BILA</name>
<dbReference type="SUPFAM" id="SSF53098">
    <property type="entry name" value="Ribonuclease H-like"/>
    <property type="match status" value="1"/>
</dbReference>
<accession>A0A814MJN1</accession>